<keyword evidence="3" id="KW-1185">Reference proteome</keyword>
<accession>A0A0L8VFG5</accession>
<dbReference type="OrthoDB" id="9785375at2"/>
<comment type="caution">
    <text evidence="2">The sequence shown here is derived from an EMBL/GenBank/DDBJ whole genome shotgun (WGS) entry which is preliminary data.</text>
</comment>
<dbReference type="Pfam" id="PF00535">
    <property type="entry name" value="Glycos_transf_2"/>
    <property type="match status" value="1"/>
</dbReference>
<name>A0A0L8VFG5_9BACT</name>
<evidence type="ECO:0000313" key="3">
    <source>
        <dbReference type="Proteomes" id="UP000036958"/>
    </source>
</evidence>
<dbReference type="Gene3D" id="3.90.550.10">
    <property type="entry name" value="Spore Coat Polysaccharide Biosynthesis Protein SpsA, Chain A"/>
    <property type="match status" value="1"/>
</dbReference>
<dbReference type="EMBL" id="LGIA01000014">
    <property type="protein sequence ID" value="KOH46927.1"/>
    <property type="molecule type" value="Genomic_DNA"/>
</dbReference>
<dbReference type="PATRIC" id="fig|1409788.3.peg.337"/>
<sequence>MLAPICLFTYNRLAETQQTIEALQNNFLASESELFIFSDGPKNEASKPKVTEVRAFLHSVSGFKSVSLIEANENKGLARSIISGVSEIIKKYGKVIVLEDDLITSPNFLDFMNQALNFYRDHENIFSISGYSLDLPSLEGYEADYYLGYRASSWGWGTWLDRWEQIDWAVSDYKKFIFDPFEHIKFMRGGSDLPFMLWKQMNGKIDSWAIRWCFHQYRREQLTVFPSQSKVTSIGYGEEATHTKETNRFDTNLDDGVNRLFSFDLDLRLEKKLVKEFRNKFSVYKRIKDKF</sequence>
<dbReference type="SUPFAM" id="SSF53448">
    <property type="entry name" value="Nucleotide-diphospho-sugar transferases"/>
    <property type="match status" value="1"/>
</dbReference>
<protein>
    <submittedName>
        <fullName evidence="2">Glycosyl transferase</fullName>
    </submittedName>
</protein>
<evidence type="ECO:0000313" key="2">
    <source>
        <dbReference type="EMBL" id="KOH46927.1"/>
    </source>
</evidence>
<dbReference type="GO" id="GO:0016740">
    <property type="term" value="F:transferase activity"/>
    <property type="evidence" value="ECO:0007669"/>
    <property type="project" value="UniProtKB-KW"/>
</dbReference>
<reference evidence="3" key="1">
    <citation type="submission" date="2015-07" db="EMBL/GenBank/DDBJ databases">
        <title>Genome sequencing of Sunxiuqinia dokdonensis strain SK.</title>
        <authorList>
            <person name="Ahn S."/>
            <person name="Kim B.-C."/>
        </authorList>
    </citation>
    <scope>NUCLEOTIDE SEQUENCE [LARGE SCALE GENOMIC DNA]</scope>
    <source>
        <strain evidence="3">SK</strain>
    </source>
</reference>
<dbReference type="STRING" id="1409788.NC99_03270"/>
<dbReference type="RefSeq" id="WP_053179115.1">
    <property type="nucleotide sequence ID" value="NZ_LGIA01000014.1"/>
</dbReference>
<evidence type="ECO:0000259" key="1">
    <source>
        <dbReference type="Pfam" id="PF00535"/>
    </source>
</evidence>
<dbReference type="InterPro" id="IPR001173">
    <property type="entry name" value="Glyco_trans_2-like"/>
</dbReference>
<dbReference type="Proteomes" id="UP000036958">
    <property type="component" value="Unassembled WGS sequence"/>
</dbReference>
<feature type="domain" description="Glycosyltransferase 2-like" evidence="1">
    <location>
        <begin position="5"/>
        <end position="110"/>
    </location>
</feature>
<keyword evidence="2" id="KW-0808">Transferase</keyword>
<gene>
    <name evidence="2" type="ORF">NC99_03270</name>
</gene>
<proteinExistence type="predicted"/>
<organism evidence="2 3">
    <name type="scientific">Sunxiuqinia dokdonensis</name>
    <dbReference type="NCBI Taxonomy" id="1409788"/>
    <lineage>
        <taxon>Bacteria</taxon>
        <taxon>Pseudomonadati</taxon>
        <taxon>Bacteroidota</taxon>
        <taxon>Bacteroidia</taxon>
        <taxon>Marinilabiliales</taxon>
        <taxon>Prolixibacteraceae</taxon>
        <taxon>Sunxiuqinia</taxon>
    </lineage>
</organism>
<dbReference type="AlphaFoldDB" id="A0A0L8VFG5"/>
<dbReference type="InterPro" id="IPR029044">
    <property type="entry name" value="Nucleotide-diphossugar_trans"/>
</dbReference>